<sequence>MQPLLESHTGTSIAKVLDEAVAEQQLERQQQSIAVVTGNARNMDVAIQRIVNLFHRSPTASAVLAVKQKLLFGPDITEDKLIVDVTIRWNSSLDILERYLDLQPAVAAALLSPEVRHNAREIVTLDNLDIRDAKDIMKLLKPLKKVTTVLSDEQNPTVSLIVPLKHTIEIAKKPS</sequence>
<dbReference type="InterPro" id="IPR012337">
    <property type="entry name" value="RNaseH-like_sf"/>
</dbReference>
<gene>
    <name evidence="1" type="ORF">D5F01_LYC02442</name>
</gene>
<accession>A0A6G0J345</accession>
<evidence type="ECO:0008006" key="3">
    <source>
        <dbReference type="Google" id="ProtNLM"/>
    </source>
</evidence>
<evidence type="ECO:0000313" key="1">
    <source>
        <dbReference type="EMBL" id="KAE8297961.1"/>
    </source>
</evidence>
<dbReference type="AlphaFoldDB" id="A0A6G0J345"/>
<name>A0A6G0J345_LARCR</name>
<protein>
    <recommendedName>
        <fullName evidence="3">Zinc finger BED domain-containing protein 1</fullName>
    </recommendedName>
</protein>
<dbReference type="Proteomes" id="UP000424527">
    <property type="component" value="Unassembled WGS sequence"/>
</dbReference>
<dbReference type="SUPFAM" id="SSF53098">
    <property type="entry name" value="Ribonuclease H-like"/>
    <property type="match status" value="1"/>
</dbReference>
<dbReference type="PANTHER" id="PTHR46169:SF29">
    <property type="entry name" value="DNA REPLICATION-RELATED ELEMENT FACTOR, ISOFORM A"/>
    <property type="match status" value="1"/>
</dbReference>
<organism evidence="1 2">
    <name type="scientific">Larimichthys crocea</name>
    <name type="common">Large yellow croaker</name>
    <name type="synonym">Pseudosciaena crocea</name>
    <dbReference type="NCBI Taxonomy" id="215358"/>
    <lineage>
        <taxon>Eukaryota</taxon>
        <taxon>Metazoa</taxon>
        <taxon>Chordata</taxon>
        <taxon>Craniata</taxon>
        <taxon>Vertebrata</taxon>
        <taxon>Euteleostomi</taxon>
        <taxon>Actinopterygii</taxon>
        <taxon>Neopterygii</taxon>
        <taxon>Teleostei</taxon>
        <taxon>Neoteleostei</taxon>
        <taxon>Acanthomorphata</taxon>
        <taxon>Eupercaria</taxon>
        <taxon>Sciaenidae</taxon>
        <taxon>Larimichthys</taxon>
    </lineage>
</organism>
<evidence type="ECO:0000313" key="2">
    <source>
        <dbReference type="Proteomes" id="UP000424527"/>
    </source>
</evidence>
<dbReference type="GO" id="GO:0005634">
    <property type="term" value="C:nucleus"/>
    <property type="evidence" value="ECO:0007669"/>
    <property type="project" value="TreeGrafter"/>
</dbReference>
<dbReference type="PANTHER" id="PTHR46169">
    <property type="entry name" value="DNA REPLICATION-RELATED ELEMENT FACTOR, ISOFORM A"/>
    <property type="match status" value="1"/>
</dbReference>
<keyword evidence="2" id="KW-1185">Reference proteome</keyword>
<reference evidence="1 2" key="1">
    <citation type="submission" date="2019-07" db="EMBL/GenBank/DDBJ databases">
        <title>Chromosome genome assembly for large yellow croaker.</title>
        <authorList>
            <person name="Xiao S."/>
        </authorList>
    </citation>
    <scope>NUCLEOTIDE SEQUENCE [LARGE SCALE GENOMIC DNA]</scope>
    <source>
        <strain evidence="1">JMULYC20181020</strain>
        <tissue evidence="1">Muscle</tissue>
    </source>
</reference>
<dbReference type="InterPro" id="IPR052717">
    <property type="entry name" value="Vacuolar_transposase_reg"/>
</dbReference>
<dbReference type="EMBL" id="REGW02000003">
    <property type="protein sequence ID" value="KAE8297961.1"/>
    <property type="molecule type" value="Genomic_DNA"/>
</dbReference>
<dbReference type="GO" id="GO:0006357">
    <property type="term" value="P:regulation of transcription by RNA polymerase II"/>
    <property type="evidence" value="ECO:0007669"/>
    <property type="project" value="TreeGrafter"/>
</dbReference>
<proteinExistence type="predicted"/>
<comment type="caution">
    <text evidence="1">The sequence shown here is derived from an EMBL/GenBank/DDBJ whole genome shotgun (WGS) entry which is preliminary data.</text>
</comment>